<sequence length="111" mass="12932">MRRKVKTASSSFEGIVKEQLRGLVLKQAIIRRRDVRIIRIEQRDGATVFSVSSSASLHTCNKIFISEQQPYIGFYSYRNKKTNSTCTKKDNTEYSNHHVYDFENKPQSIKK</sequence>
<protein>
    <submittedName>
        <fullName evidence="1">Uncharacterized protein</fullName>
    </submittedName>
</protein>
<proteinExistence type="predicted"/>
<evidence type="ECO:0000313" key="2">
    <source>
        <dbReference type="Proteomes" id="UP000053105"/>
    </source>
</evidence>
<dbReference type="EMBL" id="KQ435729">
    <property type="protein sequence ID" value="KOX77612.1"/>
    <property type="molecule type" value="Genomic_DNA"/>
</dbReference>
<keyword evidence="2" id="KW-1185">Reference proteome</keyword>
<organism evidence="1 2">
    <name type="scientific">Melipona quadrifasciata</name>
    <dbReference type="NCBI Taxonomy" id="166423"/>
    <lineage>
        <taxon>Eukaryota</taxon>
        <taxon>Metazoa</taxon>
        <taxon>Ecdysozoa</taxon>
        <taxon>Arthropoda</taxon>
        <taxon>Hexapoda</taxon>
        <taxon>Insecta</taxon>
        <taxon>Pterygota</taxon>
        <taxon>Neoptera</taxon>
        <taxon>Endopterygota</taxon>
        <taxon>Hymenoptera</taxon>
        <taxon>Apocrita</taxon>
        <taxon>Aculeata</taxon>
        <taxon>Apoidea</taxon>
        <taxon>Anthophila</taxon>
        <taxon>Apidae</taxon>
        <taxon>Melipona</taxon>
    </lineage>
</organism>
<name>A0A0N0BIG1_9HYME</name>
<accession>A0A0N0BIG1</accession>
<evidence type="ECO:0000313" key="1">
    <source>
        <dbReference type="EMBL" id="KOX77612.1"/>
    </source>
</evidence>
<reference evidence="1 2" key="1">
    <citation type="submission" date="2015-07" db="EMBL/GenBank/DDBJ databases">
        <title>The genome of Melipona quadrifasciata.</title>
        <authorList>
            <person name="Pan H."/>
            <person name="Kapheim K."/>
        </authorList>
    </citation>
    <scope>NUCLEOTIDE SEQUENCE [LARGE SCALE GENOMIC DNA]</scope>
    <source>
        <strain evidence="1">0111107301</strain>
        <tissue evidence="1">Whole body</tissue>
    </source>
</reference>
<dbReference type="Proteomes" id="UP000053105">
    <property type="component" value="Unassembled WGS sequence"/>
</dbReference>
<dbReference type="AlphaFoldDB" id="A0A0N0BIG1"/>
<gene>
    <name evidence="1" type="ORF">WN51_09277</name>
</gene>